<dbReference type="OMA" id="ALWITQE"/>
<dbReference type="Proteomes" id="UP000030748">
    <property type="component" value="Unassembled WGS sequence"/>
</dbReference>
<proteinExistence type="predicted"/>
<keyword evidence="4" id="KW-1185">Reference proteome</keyword>
<evidence type="ECO:0000313" key="3">
    <source>
        <dbReference type="EMBL" id="EYU21705.1"/>
    </source>
</evidence>
<dbReference type="EMBL" id="KI632223">
    <property type="protein sequence ID" value="EYU21705.1"/>
    <property type="molecule type" value="Genomic_DNA"/>
</dbReference>
<dbReference type="OrthoDB" id="1892195at2759"/>
<keyword evidence="1" id="KW-0175">Coiled coil</keyword>
<feature type="coiled-coil region" evidence="1">
    <location>
        <begin position="21"/>
        <end position="120"/>
    </location>
</feature>
<accession>A0A022Q5A6</accession>
<dbReference type="Pfam" id="PF03469">
    <property type="entry name" value="XH"/>
    <property type="match status" value="1"/>
</dbReference>
<evidence type="ECO:0000313" key="4">
    <source>
        <dbReference type="Proteomes" id="UP000030748"/>
    </source>
</evidence>
<evidence type="ECO:0000259" key="2">
    <source>
        <dbReference type="Pfam" id="PF03469"/>
    </source>
</evidence>
<organism evidence="3 4">
    <name type="scientific">Erythranthe guttata</name>
    <name type="common">Yellow monkey flower</name>
    <name type="synonym">Mimulus guttatus</name>
    <dbReference type="NCBI Taxonomy" id="4155"/>
    <lineage>
        <taxon>Eukaryota</taxon>
        <taxon>Viridiplantae</taxon>
        <taxon>Streptophyta</taxon>
        <taxon>Embryophyta</taxon>
        <taxon>Tracheophyta</taxon>
        <taxon>Spermatophyta</taxon>
        <taxon>Magnoliopsida</taxon>
        <taxon>eudicotyledons</taxon>
        <taxon>Gunneridae</taxon>
        <taxon>Pentapetalae</taxon>
        <taxon>asterids</taxon>
        <taxon>lamiids</taxon>
        <taxon>Lamiales</taxon>
        <taxon>Phrymaceae</taxon>
        <taxon>Erythranthe</taxon>
    </lineage>
</organism>
<dbReference type="GO" id="GO:0080188">
    <property type="term" value="P:gene silencing by siRNA-directed DNA methylation"/>
    <property type="evidence" value="ECO:0007669"/>
    <property type="project" value="InterPro"/>
</dbReference>
<dbReference type="PANTHER" id="PTHR21596:SF3">
    <property type="entry name" value="FACTOR OF DNA METHYLATION 1-RELATED"/>
    <property type="match status" value="1"/>
</dbReference>
<dbReference type="PhylomeDB" id="A0A022Q5A6"/>
<feature type="domain" description="Factor of DNA methylation 1-5/IDN2" evidence="2">
    <location>
        <begin position="139"/>
        <end position="270"/>
    </location>
</feature>
<dbReference type="PANTHER" id="PTHR21596">
    <property type="entry name" value="RIBONUCLEASE P SUBUNIT P38"/>
    <property type="match status" value="1"/>
</dbReference>
<protein>
    <recommendedName>
        <fullName evidence="2">Factor of DNA methylation 1-5/IDN2 domain-containing protein</fullName>
    </recommendedName>
</protein>
<dbReference type="STRING" id="4155.A0A022Q5A6"/>
<dbReference type="eggNOG" id="ENOG502QRE8">
    <property type="taxonomic scope" value="Eukaryota"/>
</dbReference>
<dbReference type="KEGG" id="egt:105976076"/>
<gene>
    <name evidence="3" type="ORF">MIMGU_mgv1a020880mg</name>
</gene>
<dbReference type="InterPro" id="IPR045177">
    <property type="entry name" value="FDM1-5/IDN2"/>
</dbReference>
<name>A0A022Q5A6_ERYGU</name>
<sequence>MRNNSLQWASEEQRKADKNVLRLVEEQKREKEEALKKVLELERNLDEKQKLEMEIEELKGKLEVMKHMGGDDAAVQQKIDSMNEQLQEKKDDLDGLEDLNKQLLLKERQSNDELQEARKELIEGLQEMLISSRVNIGIKRMGEIDEKAFKNACKLRFPPEEADIKTVELCSLWQEKMKHPDWHPFRVVEDSKGNCQNYIKEDDELLSGLKNEWGDDVYDAVTTALKEMHEYNPSGCYSVPELWNFKENRKATLKEVISYIFAQLKTLKRKRT</sequence>
<evidence type="ECO:0000256" key="1">
    <source>
        <dbReference type="SAM" id="Coils"/>
    </source>
</evidence>
<dbReference type="InterPro" id="IPR005379">
    <property type="entry name" value="FDM1-5/IDN2_XH"/>
</dbReference>
<reference evidence="3 4" key="1">
    <citation type="journal article" date="2013" name="Proc. Natl. Acad. Sci. U.S.A.">
        <title>Fine-scale variation in meiotic recombination in Mimulus inferred from population shotgun sequencing.</title>
        <authorList>
            <person name="Hellsten U."/>
            <person name="Wright K.M."/>
            <person name="Jenkins J."/>
            <person name="Shu S."/>
            <person name="Yuan Y."/>
            <person name="Wessler S.R."/>
            <person name="Schmutz J."/>
            <person name="Willis J.H."/>
            <person name="Rokhsar D.S."/>
        </authorList>
    </citation>
    <scope>NUCLEOTIDE SEQUENCE [LARGE SCALE GENOMIC DNA]</scope>
    <source>
        <strain evidence="4">cv. DUN x IM62</strain>
    </source>
</reference>
<dbReference type="AlphaFoldDB" id="A0A022Q5A6"/>